<name>A0A2C9CYH9_9CAUD</name>
<feature type="transmembrane region" description="Helical" evidence="1">
    <location>
        <begin position="21"/>
        <end position="41"/>
    </location>
</feature>
<protein>
    <submittedName>
        <fullName evidence="2">Uncharacterized protein</fullName>
    </submittedName>
</protein>
<sequence length="46" mass="5246">MKSIRNNLFGFLLMYKTSFDLNPILTSASTAIVILFLYSVAKIFGW</sequence>
<evidence type="ECO:0000313" key="2">
    <source>
        <dbReference type="EMBL" id="SOK58989.1"/>
    </source>
</evidence>
<organism evidence="2 3">
    <name type="scientific">Yersinia phage fHe-Yen9-03</name>
    <dbReference type="NCBI Taxonomy" id="2052743"/>
    <lineage>
        <taxon>Viruses</taxon>
        <taxon>Duplodnaviria</taxon>
        <taxon>Heunggongvirae</taxon>
        <taxon>Uroviricota</taxon>
        <taxon>Caudoviricetes</taxon>
        <taxon>Eneladusvirus</taxon>
        <taxon>Eneladusvirus Yen904</taxon>
    </lineage>
</organism>
<evidence type="ECO:0000313" key="3">
    <source>
        <dbReference type="Proteomes" id="UP000241364"/>
    </source>
</evidence>
<gene>
    <name evidence="2" type="primary">g181</name>
</gene>
<keyword evidence="1" id="KW-0812">Transmembrane</keyword>
<accession>A0A2C9CYH9</accession>
<proteinExistence type="predicted"/>
<reference evidence="3" key="1">
    <citation type="submission" date="2017-10" db="EMBL/GenBank/DDBJ databases">
        <authorList>
            <person name="Skurnik M."/>
        </authorList>
    </citation>
    <scope>NUCLEOTIDE SEQUENCE [LARGE SCALE GENOMIC DNA]</scope>
    <source>
        <strain evidence="3">fHe-Yen9-03</strain>
    </source>
</reference>
<keyword evidence="1" id="KW-0472">Membrane</keyword>
<dbReference type="Proteomes" id="UP000241364">
    <property type="component" value="Chromosome i"/>
</dbReference>
<keyword evidence="1" id="KW-1133">Transmembrane helix</keyword>
<evidence type="ECO:0000256" key="1">
    <source>
        <dbReference type="SAM" id="Phobius"/>
    </source>
</evidence>
<dbReference type="EMBL" id="LT960552">
    <property type="protein sequence ID" value="SOK58989.1"/>
    <property type="molecule type" value="Genomic_DNA"/>
</dbReference>